<dbReference type="EMBL" id="GEDC01016527">
    <property type="protein sequence ID" value="JAS20771.1"/>
    <property type="molecule type" value="Transcribed_RNA"/>
</dbReference>
<protein>
    <submittedName>
        <fullName evidence="2">Uncharacterized protein</fullName>
    </submittedName>
</protein>
<reference evidence="2" key="1">
    <citation type="submission" date="2015-12" db="EMBL/GenBank/DDBJ databases">
        <title>De novo transcriptome assembly of four potential Pierce s Disease insect vectors from Arizona vineyards.</title>
        <authorList>
            <person name="Tassone E.E."/>
        </authorList>
    </citation>
    <scope>NUCLEOTIDE SEQUENCE</scope>
</reference>
<evidence type="ECO:0000256" key="1">
    <source>
        <dbReference type="SAM" id="MobiDB-lite"/>
    </source>
</evidence>
<sequence length="158" mass="17521">MKTKSDYTGNFEITMNSEVIHEEEVIDSSCGQTSQEEDRAAADTIDQINNREQQNGVPSPGAESSQSACAADNQSERIVYSEYKKSPKESSHEENHEGKEIERGRENSGDSSNAVLSVLSDYPSFLSRGDVSVCDLRVLTSESGNVMSRQYLEERRDS</sequence>
<gene>
    <name evidence="2" type="ORF">g.24404</name>
</gene>
<organism evidence="2">
    <name type="scientific">Clastoptera arizonana</name>
    <name type="common">Arizona spittle bug</name>
    <dbReference type="NCBI Taxonomy" id="38151"/>
    <lineage>
        <taxon>Eukaryota</taxon>
        <taxon>Metazoa</taxon>
        <taxon>Ecdysozoa</taxon>
        <taxon>Arthropoda</taxon>
        <taxon>Hexapoda</taxon>
        <taxon>Insecta</taxon>
        <taxon>Pterygota</taxon>
        <taxon>Neoptera</taxon>
        <taxon>Paraneoptera</taxon>
        <taxon>Hemiptera</taxon>
        <taxon>Auchenorrhyncha</taxon>
        <taxon>Cercopoidea</taxon>
        <taxon>Clastopteridae</taxon>
        <taxon>Clastoptera</taxon>
    </lineage>
</organism>
<evidence type="ECO:0000313" key="2">
    <source>
        <dbReference type="EMBL" id="JAS20771.1"/>
    </source>
</evidence>
<feature type="non-terminal residue" evidence="2">
    <location>
        <position position="158"/>
    </location>
</feature>
<proteinExistence type="predicted"/>
<feature type="compositionally biased region" description="Polar residues" evidence="1">
    <location>
        <begin position="1"/>
        <end position="17"/>
    </location>
</feature>
<feature type="region of interest" description="Disordered" evidence="1">
    <location>
        <begin position="1"/>
        <end position="113"/>
    </location>
</feature>
<feature type="compositionally biased region" description="Polar residues" evidence="1">
    <location>
        <begin position="46"/>
        <end position="68"/>
    </location>
</feature>
<accession>A0A1B6D4Z7</accession>
<dbReference type="AlphaFoldDB" id="A0A1B6D4Z7"/>
<feature type="compositionally biased region" description="Basic and acidic residues" evidence="1">
    <location>
        <begin position="82"/>
        <end position="108"/>
    </location>
</feature>
<name>A0A1B6D4Z7_9HEMI</name>